<proteinExistence type="predicted"/>
<dbReference type="Proteomes" id="UP000005408">
    <property type="component" value="Unassembled WGS sequence"/>
</dbReference>
<sequence length="128" mass="14308">MSEARYCPKAVGSIKYVVSCPTSKTEWDTAASKKNCSRLASHQNCSSVEQFKYHCVINGFRNATLEVCAPSRIIFGHCVEFNLLGGVIQDQMSSPCNNIFPKCDAIFRSTDAYKCNTLYHNKLPNPNF</sequence>
<evidence type="ECO:0000313" key="1">
    <source>
        <dbReference type="EnsemblMetazoa" id="G34593.1:cds"/>
    </source>
</evidence>
<protein>
    <submittedName>
        <fullName evidence="1">Uncharacterized protein</fullName>
    </submittedName>
</protein>
<organism evidence="1 2">
    <name type="scientific">Magallana gigas</name>
    <name type="common">Pacific oyster</name>
    <name type="synonym">Crassostrea gigas</name>
    <dbReference type="NCBI Taxonomy" id="29159"/>
    <lineage>
        <taxon>Eukaryota</taxon>
        <taxon>Metazoa</taxon>
        <taxon>Spiralia</taxon>
        <taxon>Lophotrochozoa</taxon>
        <taxon>Mollusca</taxon>
        <taxon>Bivalvia</taxon>
        <taxon>Autobranchia</taxon>
        <taxon>Pteriomorphia</taxon>
        <taxon>Ostreida</taxon>
        <taxon>Ostreoidea</taxon>
        <taxon>Ostreidae</taxon>
        <taxon>Magallana</taxon>
    </lineage>
</organism>
<dbReference type="AlphaFoldDB" id="A0A8W8MPZ3"/>
<dbReference type="EnsemblMetazoa" id="G34593.1">
    <property type="protein sequence ID" value="G34593.1:cds"/>
    <property type="gene ID" value="G34593"/>
</dbReference>
<name>A0A8W8MPZ3_MAGGI</name>
<evidence type="ECO:0000313" key="2">
    <source>
        <dbReference type="Proteomes" id="UP000005408"/>
    </source>
</evidence>
<keyword evidence="2" id="KW-1185">Reference proteome</keyword>
<reference evidence="1" key="1">
    <citation type="submission" date="2022-08" db="UniProtKB">
        <authorList>
            <consortium name="EnsemblMetazoa"/>
        </authorList>
    </citation>
    <scope>IDENTIFICATION</scope>
    <source>
        <strain evidence="1">05x7-T-G4-1.051#20</strain>
    </source>
</reference>
<accession>A0A8W8MPZ3</accession>